<keyword evidence="3" id="KW-1185">Reference proteome</keyword>
<dbReference type="Proteomes" id="UP000308508">
    <property type="component" value="Unassembled WGS sequence"/>
</dbReference>
<comment type="caution">
    <text evidence="2">The sequence shown here is derived from an EMBL/GenBank/DDBJ whole genome shotgun (WGS) entry which is preliminary data.</text>
</comment>
<evidence type="ECO:0000313" key="3">
    <source>
        <dbReference type="Proteomes" id="UP000308508"/>
    </source>
</evidence>
<name>A0A5R9PHJ7_9GAMM</name>
<organism evidence="2 3">
    <name type="scientific">Thermomonas fusca</name>
    <dbReference type="NCBI Taxonomy" id="215690"/>
    <lineage>
        <taxon>Bacteria</taxon>
        <taxon>Pseudomonadati</taxon>
        <taxon>Pseudomonadota</taxon>
        <taxon>Gammaproteobacteria</taxon>
        <taxon>Lysobacterales</taxon>
        <taxon>Lysobacteraceae</taxon>
        <taxon>Thermomonas</taxon>
    </lineage>
</organism>
<evidence type="ECO:0000313" key="2">
    <source>
        <dbReference type="EMBL" id="TLX22969.1"/>
    </source>
</evidence>
<feature type="signal peptide" evidence="1">
    <location>
        <begin position="1"/>
        <end position="19"/>
    </location>
</feature>
<dbReference type="EMBL" id="SROY01000001">
    <property type="protein sequence ID" value="TLX22969.1"/>
    <property type="molecule type" value="Genomic_DNA"/>
</dbReference>
<sequence length="225" mass="24128">MTVLRACALAVALLLTACADRHAPAAAEAAPRPQQAGQPLDPLTTAARMVAIRGAAVMGDQDAVRQQMDAMSHDLQRAMRLPDPARRIAAEPARQLAAAVDGVSSAAWVDPANLLAMVDGAQYRDHATIDRICVALEPLGDTLWVNVHLQDRQAGDGEGLDILSRNCQLPPGESAFGQHQRRMNVVEPAVRMAHQTTTAKMRDAQARKAEDDRANAAALRNIPEM</sequence>
<reference evidence="2 3" key="1">
    <citation type="submission" date="2019-04" db="EMBL/GenBank/DDBJ databases">
        <authorList>
            <person name="Grouzdev D.S."/>
            <person name="Nazina T.N."/>
        </authorList>
    </citation>
    <scope>NUCLEOTIDE SEQUENCE [LARGE SCALE GENOMIC DNA]</scope>
    <source>
        <strain evidence="2 3">SHC 3-19</strain>
    </source>
</reference>
<feature type="chain" id="PRO_5024383150" description="Lipoprotein" evidence="1">
    <location>
        <begin position="20"/>
        <end position="225"/>
    </location>
</feature>
<dbReference type="PROSITE" id="PS51257">
    <property type="entry name" value="PROKAR_LIPOPROTEIN"/>
    <property type="match status" value="1"/>
</dbReference>
<proteinExistence type="predicted"/>
<gene>
    <name evidence="2" type="ORF">E5S66_02805</name>
</gene>
<protein>
    <recommendedName>
        <fullName evidence="4">Lipoprotein</fullName>
    </recommendedName>
</protein>
<keyword evidence="1" id="KW-0732">Signal</keyword>
<accession>A0A5R9PHJ7</accession>
<dbReference type="AlphaFoldDB" id="A0A5R9PHJ7"/>
<dbReference type="RefSeq" id="WP_138347290.1">
    <property type="nucleotide sequence ID" value="NZ_SROY01000001.1"/>
</dbReference>
<evidence type="ECO:0000256" key="1">
    <source>
        <dbReference type="SAM" id="SignalP"/>
    </source>
</evidence>
<evidence type="ECO:0008006" key="4">
    <source>
        <dbReference type="Google" id="ProtNLM"/>
    </source>
</evidence>